<dbReference type="HOGENOM" id="CLU_016297_0_0_11"/>
<dbReference type="eggNOG" id="COG4529">
    <property type="taxonomic scope" value="Bacteria"/>
</dbReference>
<reference evidence="2 3" key="1">
    <citation type="journal article" date="2012" name="J. Bacteriol.">
        <title>Complete genome sequence of Nocardia brasiliensis HUJEG-1.</title>
        <authorList>
            <person name="Vera-Cabrera L."/>
            <person name="Ortiz-Lopez R."/>
            <person name="Elizondo-Gonzalez R."/>
            <person name="Perez-Maya A.A."/>
            <person name="Ocampo-Candiani J."/>
        </authorList>
    </citation>
    <scope>NUCLEOTIDE SEQUENCE [LARGE SCALE GENOMIC DNA]</scope>
    <source>
        <strain evidence="3">ATCC 700358</strain>
    </source>
</reference>
<evidence type="ECO:0000313" key="2">
    <source>
        <dbReference type="EMBL" id="AFT99561.1"/>
    </source>
</evidence>
<dbReference type="Pfam" id="PF13454">
    <property type="entry name" value="NAD_binding_9"/>
    <property type="match status" value="1"/>
</dbReference>
<sequence length="616" mass="67456">MSVFERICANARVAGESGGIEVFLVDSTKVGTGTVWRTDQPGDLLMNTVASQVTVFTDASVEMAGPVEPGPSLYEWASFLDKVGNFAELPDNIYTRLRALGPDTYPTRAGYGYYLRWSYEQIRDRYSRVAHAQEITATALDLRDEPSGLQELRLSSGEYLRGLHAVVLTQGHLPLAGTNSPEIAHAARTSGLTYFAPANASDVDVDSIRAREPVLVRGLGLTFFDYLTLLTAGRGGCFKQTRGPLEYIPSGSEPLIIAGCRRGVPHHARGENQKGVDGRYEPQLLDAQRIAEIRARAKQFGDLSFRRDVWPLIAREVESVYYTASIADRVSARELREFRHRYLHAPTASDAAHILDRFNIPRAQRWDWAVIADPTGGRLFDDSTDFRSWLLGYLDADVRHAQLGNVRGPVKAALDVLRDLRNEVRLIVDYGGITGGSYRDDLDRWYTPLNAFLSIGPPAHRIAELAALIRAGIVRVVGPGMRVRVDPTLGCFVADSPRVAGSATSARTLIDAFLPAPDLPRTGDTLLRNLFQRNEVRAHTVPDPDRDDYPTGGLDVMAGSHAVLDAQGHGHPRRFACGVPTESVRWVTAAGARPGVNSVTLADTDAIARAALGVER</sequence>
<organism evidence="2 3">
    <name type="scientific">Nocardia brasiliensis (strain ATCC 700358 / HUJEG-1)</name>
    <dbReference type="NCBI Taxonomy" id="1133849"/>
    <lineage>
        <taxon>Bacteria</taxon>
        <taxon>Bacillati</taxon>
        <taxon>Actinomycetota</taxon>
        <taxon>Actinomycetes</taxon>
        <taxon>Mycobacteriales</taxon>
        <taxon>Nocardiaceae</taxon>
        <taxon>Nocardia</taxon>
    </lineage>
</organism>
<evidence type="ECO:0000313" key="3">
    <source>
        <dbReference type="Proteomes" id="UP000006304"/>
    </source>
</evidence>
<dbReference type="InterPro" id="IPR052189">
    <property type="entry name" value="L-asp_N-monooxygenase_NS-form"/>
</dbReference>
<dbReference type="KEGG" id="nbr:O3I_007995"/>
<proteinExistence type="predicted"/>
<name>K0EPY3_NOCB7</name>
<evidence type="ECO:0000259" key="1">
    <source>
        <dbReference type="Pfam" id="PF13454"/>
    </source>
</evidence>
<gene>
    <name evidence="2" type="ORF">O3I_007995</name>
</gene>
<dbReference type="PANTHER" id="PTHR40254:SF1">
    <property type="entry name" value="BLR0577 PROTEIN"/>
    <property type="match status" value="1"/>
</dbReference>
<protein>
    <recommendedName>
        <fullName evidence="1">FAD-dependent urate hydroxylase HpyO/Asp monooxygenase CreE-like FAD/NAD(P)-binding domain-containing protein</fullName>
    </recommendedName>
</protein>
<dbReference type="Proteomes" id="UP000006304">
    <property type="component" value="Chromosome"/>
</dbReference>
<feature type="domain" description="FAD-dependent urate hydroxylase HpyO/Asp monooxygenase CreE-like FAD/NAD(P)-binding" evidence="1">
    <location>
        <begin position="2"/>
        <end position="172"/>
    </location>
</feature>
<dbReference type="AlphaFoldDB" id="K0EPY3"/>
<dbReference type="STRING" id="1133849.O3I_007995"/>
<dbReference type="InterPro" id="IPR038732">
    <property type="entry name" value="HpyO/CreE_NAD-binding"/>
</dbReference>
<accession>K0EPY3</accession>
<dbReference type="EMBL" id="CP003876">
    <property type="protein sequence ID" value="AFT99561.1"/>
    <property type="molecule type" value="Genomic_DNA"/>
</dbReference>
<keyword evidence="3" id="KW-1185">Reference proteome</keyword>
<dbReference type="PANTHER" id="PTHR40254">
    <property type="entry name" value="BLR0577 PROTEIN"/>
    <property type="match status" value="1"/>
</dbReference>